<name>A0A2S1T0N1_9ACTN</name>
<accession>A0A2S1T0N1</accession>
<dbReference type="KEGG" id="stir:DDW44_28080"/>
<dbReference type="EMBL" id="CP029188">
    <property type="protein sequence ID" value="AWI32229.1"/>
    <property type="molecule type" value="Genomic_DNA"/>
</dbReference>
<reference evidence="2 3" key="1">
    <citation type="submission" date="2018-05" db="EMBL/GenBank/DDBJ databases">
        <title>Complete genome sequence of sponge-derived Streptomyces sp. HNM0039.</title>
        <authorList>
            <person name="Huang X."/>
            <person name="Zhou S."/>
        </authorList>
    </citation>
    <scope>NUCLEOTIDE SEQUENCE [LARGE SCALE GENOMIC DNA]</scope>
    <source>
        <strain evidence="2 3">HNM0039</strain>
    </source>
</reference>
<organism evidence="2 3">
    <name type="scientific">Streptomyces tirandamycinicus</name>
    <dbReference type="NCBI Taxonomy" id="2174846"/>
    <lineage>
        <taxon>Bacteria</taxon>
        <taxon>Bacillati</taxon>
        <taxon>Actinomycetota</taxon>
        <taxon>Actinomycetes</taxon>
        <taxon>Kitasatosporales</taxon>
        <taxon>Streptomycetaceae</taxon>
        <taxon>Streptomyces</taxon>
    </lineage>
</organism>
<evidence type="ECO:0000313" key="3">
    <source>
        <dbReference type="Proteomes" id="UP000244900"/>
    </source>
</evidence>
<proteinExistence type="predicted"/>
<keyword evidence="3" id="KW-1185">Reference proteome</keyword>
<dbReference type="Proteomes" id="UP000244900">
    <property type="component" value="Chromosome"/>
</dbReference>
<sequence length="187" mass="20623">MREVQGIDGAHGGERIAGTGLLRRFTDDGKVQFSTVIGDHDIGVRQEVTQLRPRLLLGYPLAKHSVPHAAVTQLLSVTREPEVPPPAGRRSDPFTIGAEPDRCRLVNVPLQVGSGRRRPHDAFDVERDGPQHGRLVQPCSNSGLSAWLAPFGRHLCRAHQFLRSNRQEKAPRSDQQTSADRLGDQPD</sequence>
<evidence type="ECO:0000313" key="2">
    <source>
        <dbReference type="EMBL" id="AWI32229.1"/>
    </source>
</evidence>
<feature type="region of interest" description="Disordered" evidence="1">
    <location>
        <begin position="164"/>
        <end position="187"/>
    </location>
</feature>
<evidence type="ECO:0000256" key="1">
    <source>
        <dbReference type="SAM" id="MobiDB-lite"/>
    </source>
</evidence>
<dbReference type="AlphaFoldDB" id="A0A2S1T0N1"/>
<gene>
    <name evidence="2" type="ORF">DDW44_28080</name>
</gene>
<protein>
    <submittedName>
        <fullName evidence="2">Uncharacterized protein</fullName>
    </submittedName>
</protein>